<organism evidence="2 3">
    <name type="scientific">Brassica napus</name>
    <name type="common">Rape</name>
    <dbReference type="NCBI Taxonomy" id="3708"/>
    <lineage>
        <taxon>Eukaryota</taxon>
        <taxon>Viridiplantae</taxon>
        <taxon>Streptophyta</taxon>
        <taxon>Embryophyta</taxon>
        <taxon>Tracheophyta</taxon>
        <taxon>Spermatophyta</taxon>
        <taxon>Magnoliopsida</taxon>
        <taxon>eudicotyledons</taxon>
        <taxon>Gunneridae</taxon>
        <taxon>Pentapetalae</taxon>
        <taxon>rosids</taxon>
        <taxon>malvids</taxon>
        <taxon>Brassicales</taxon>
        <taxon>Brassicaceae</taxon>
        <taxon>Brassiceae</taxon>
        <taxon>Brassica</taxon>
    </lineage>
</organism>
<accession>A0ABQ8B2B8</accession>
<dbReference type="Proteomes" id="UP000824890">
    <property type="component" value="Unassembled WGS sequence"/>
</dbReference>
<evidence type="ECO:0000313" key="3">
    <source>
        <dbReference type="Proteomes" id="UP000824890"/>
    </source>
</evidence>
<feature type="region of interest" description="Disordered" evidence="1">
    <location>
        <begin position="478"/>
        <end position="507"/>
    </location>
</feature>
<protein>
    <submittedName>
        <fullName evidence="2">Uncharacterized protein</fullName>
    </submittedName>
</protein>
<dbReference type="EMBL" id="JAGKQM010000012">
    <property type="protein sequence ID" value="KAH0898955.1"/>
    <property type="molecule type" value="Genomic_DNA"/>
</dbReference>
<keyword evidence="3" id="KW-1185">Reference proteome</keyword>
<proteinExistence type="predicted"/>
<comment type="caution">
    <text evidence="2">The sequence shown here is derived from an EMBL/GenBank/DDBJ whole genome shotgun (WGS) entry which is preliminary data.</text>
</comment>
<evidence type="ECO:0000256" key="1">
    <source>
        <dbReference type="SAM" id="MobiDB-lite"/>
    </source>
</evidence>
<gene>
    <name evidence="2" type="ORF">HID58_048523</name>
</gene>
<feature type="compositionally biased region" description="Basic and acidic residues" evidence="1">
    <location>
        <begin position="490"/>
        <end position="507"/>
    </location>
</feature>
<reference evidence="2 3" key="1">
    <citation type="submission" date="2021-05" db="EMBL/GenBank/DDBJ databases">
        <title>Genome Assembly of Synthetic Allotetraploid Brassica napus Reveals Homoeologous Exchanges between Subgenomes.</title>
        <authorList>
            <person name="Davis J.T."/>
        </authorList>
    </citation>
    <scope>NUCLEOTIDE SEQUENCE [LARGE SCALE GENOMIC DNA]</scope>
    <source>
        <strain evidence="3">cv. Da-Ae</strain>
        <tissue evidence="2">Seedling</tissue>
    </source>
</reference>
<evidence type="ECO:0000313" key="2">
    <source>
        <dbReference type="EMBL" id="KAH0898955.1"/>
    </source>
</evidence>
<sequence length="507" mass="56606">MSHTQSKSPAQSSRKVLQNQQLFSPLSSKSEIMVSKSNNTIPIVRRNTRSPTNIAKQSPRRKSPRICFHSSLHVYIDIRFLNSCPLLFVLFFTIDDAPLLFLFSTPFLIPARRGRDHRYTRPYRDQCRLWLLVSLRSPNLPINCLRSFWLVVVTQPNCVSIFTLRLTSSELLRLVSRLTVQFMPIPKAERYLWLDEVKEDRVTHLVELMLSGHHFQKSNFPGGDTSFSPVSSTRPAKGRQTMIIMECPGLLRVMVPKLSTPTGKQKTKSVVNTPGLRKHLYSLRLGYVMDVSEEVNKVPTPSYADIDIRDVTEDANVVSPRLYRTDAIESTFKEQTPIPDAPLPKLSKMTNIIKATATDPATSGANPDCEVPVASTTDEEGEEAVNPNVSNPKPLSPIIEQSECGTPAVGNVQPLSPSVEKNMVETSSLEDPNPSIVVEKVNIGGRDFPMVDDPKITVTVPGRSPVPTGSPIHVQIDTSLRSKSIKRGSRVREIEKSKVKMSKSDNF</sequence>
<name>A0ABQ8B2B8_BRANA</name>